<gene>
    <name evidence="1" type="ORF">LZC94_02340</name>
</gene>
<accession>A0ABZ2LYU9</accession>
<dbReference type="Pfam" id="PF15603">
    <property type="entry name" value="Imm74"/>
    <property type="match status" value="1"/>
</dbReference>
<dbReference type="InterPro" id="IPR028148">
    <property type="entry name" value="Imm74"/>
</dbReference>
<sequence length="88" mass="9665">MTTVKIFEWTRGHITVGIGDRRLTIQGEGHLNVPGSPGFLILAGSIRAWDPPHENDPLDVAQKKEILEALLRELDAGGHHYTVEGEVS</sequence>
<evidence type="ECO:0000313" key="1">
    <source>
        <dbReference type="EMBL" id="WXB16119.1"/>
    </source>
</evidence>
<organism evidence="1 2">
    <name type="scientific">Pendulispora albinea</name>
    <dbReference type="NCBI Taxonomy" id="2741071"/>
    <lineage>
        <taxon>Bacteria</taxon>
        <taxon>Pseudomonadati</taxon>
        <taxon>Myxococcota</taxon>
        <taxon>Myxococcia</taxon>
        <taxon>Myxococcales</taxon>
        <taxon>Sorangiineae</taxon>
        <taxon>Pendulisporaceae</taxon>
        <taxon>Pendulispora</taxon>
    </lineage>
</organism>
<reference evidence="1 2" key="1">
    <citation type="submission" date="2021-12" db="EMBL/GenBank/DDBJ databases">
        <title>Discovery of the Pendulisporaceae a myxobacterial family with distinct sporulation behavior and unique specialized metabolism.</title>
        <authorList>
            <person name="Garcia R."/>
            <person name="Popoff A."/>
            <person name="Bader C.D."/>
            <person name="Loehr J."/>
            <person name="Walesch S."/>
            <person name="Walt C."/>
            <person name="Boldt J."/>
            <person name="Bunk B."/>
            <person name="Haeckl F.J.F.P.J."/>
            <person name="Gunesch A.P."/>
            <person name="Birkelbach J."/>
            <person name="Nuebel U."/>
            <person name="Pietschmann T."/>
            <person name="Bach T."/>
            <person name="Mueller R."/>
        </authorList>
    </citation>
    <scope>NUCLEOTIDE SEQUENCE [LARGE SCALE GENOMIC DNA]</scope>
    <source>
        <strain evidence="1 2">MSr11954</strain>
    </source>
</reference>
<evidence type="ECO:0000313" key="2">
    <source>
        <dbReference type="Proteomes" id="UP001370348"/>
    </source>
</evidence>
<proteinExistence type="predicted"/>
<dbReference type="Proteomes" id="UP001370348">
    <property type="component" value="Chromosome"/>
</dbReference>
<protein>
    <submittedName>
        <fullName evidence="1">Immunity 74 family protein</fullName>
    </submittedName>
</protein>
<dbReference type="EMBL" id="CP089984">
    <property type="protein sequence ID" value="WXB16119.1"/>
    <property type="molecule type" value="Genomic_DNA"/>
</dbReference>
<name>A0ABZ2LYU9_9BACT</name>
<keyword evidence="2" id="KW-1185">Reference proteome</keyword>
<dbReference type="RefSeq" id="WP_394825748.1">
    <property type="nucleotide sequence ID" value="NZ_CP089984.1"/>
</dbReference>